<dbReference type="Gene3D" id="2.30.40.10">
    <property type="entry name" value="Urease, subunit C, domain 1"/>
    <property type="match status" value="1"/>
</dbReference>
<dbReference type="PANTHER" id="PTHR43135:SF3">
    <property type="entry name" value="ALPHA-D-RIBOSE 1-METHYLPHOSPHONATE 5-TRIPHOSPHATE DIPHOSPHATASE"/>
    <property type="match status" value="1"/>
</dbReference>
<accession>A0A094QKW5</accession>
<organism evidence="2">
    <name type="scientific">freshwater metagenome</name>
    <dbReference type="NCBI Taxonomy" id="449393"/>
    <lineage>
        <taxon>unclassified sequences</taxon>
        <taxon>metagenomes</taxon>
        <taxon>ecological metagenomes</taxon>
    </lineage>
</organism>
<feature type="domain" description="Amidohydrolase 3" evidence="1">
    <location>
        <begin position="299"/>
        <end position="372"/>
    </location>
</feature>
<comment type="caution">
    <text evidence="2">The sequence shown here is derived from an EMBL/GenBank/DDBJ whole genome shotgun (WGS) entry which is preliminary data.</text>
</comment>
<dbReference type="EMBL" id="JNSL01000125">
    <property type="protein sequence ID" value="KGA15101.1"/>
    <property type="molecule type" value="Genomic_DNA"/>
</dbReference>
<gene>
    <name evidence="2" type="ORF">GM51_15680</name>
</gene>
<dbReference type="PIRSF" id="PIRSF038971">
    <property type="entry name" value="PhnM"/>
    <property type="match status" value="1"/>
</dbReference>
<dbReference type="InterPro" id="IPR011059">
    <property type="entry name" value="Metal-dep_hydrolase_composite"/>
</dbReference>
<dbReference type="GO" id="GO:0019700">
    <property type="term" value="P:organic phosphonate catabolic process"/>
    <property type="evidence" value="ECO:0007669"/>
    <property type="project" value="InterPro"/>
</dbReference>
<proteinExistence type="predicted"/>
<protein>
    <recommendedName>
        <fullName evidence="1">Amidohydrolase 3 domain-containing protein</fullName>
    </recommendedName>
</protein>
<name>A0A094QKW5_9ZZZZ</name>
<dbReference type="NCBIfam" id="NF011984">
    <property type="entry name" value="PRK15446.1-5"/>
    <property type="match status" value="1"/>
</dbReference>
<dbReference type="SUPFAM" id="SSF51556">
    <property type="entry name" value="Metallo-dependent hydrolases"/>
    <property type="match status" value="1"/>
</dbReference>
<dbReference type="InterPro" id="IPR013108">
    <property type="entry name" value="Amidohydro_3"/>
</dbReference>
<sequence>MSNKTFSITNVTAVLPNSLLDDATITVEDGVIVDISERGEAAQDSLNGGGSICIPGIIDTHSDGYEQELRPRPNAYLPSNFALRSFESRVRAAGITTMFHGIGFENDAKWGRTVEMANELCDTIIDYSDSLTALIDHHILYRLDARDPDGYPALIARFSQARNTELSRVPLISFEDHTPGQGQYTDRTALERYIIGNRKVSEDEARRIVDETIRERDALIGNREKALPWLTEHASLGTIRLMAHDPATGADVREAVDWSASIAEFPTTNEAARLAKESGLRTVCGGPNVLRGQSHSGNVSAQELIAQGLCDGLASDYLPTSLLGSVAALVERKVCSLPEAIRLVTSGPAKTVGLEDRGEICVGKRADLALIRFHGNLPSVLGVLTGDSENAERLSLIGASS</sequence>
<dbReference type="PANTHER" id="PTHR43135">
    <property type="entry name" value="ALPHA-D-RIBOSE 1-METHYLPHOSPHONATE 5-TRIPHOSPHATE DIPHOSPHATASE"/>
    <property type="match status" value="1"/>
</dbReference>
<reference evidence="2" key="1">
    <citation type="submission" date="2014-06" db="EMBL/GenBank/DDBJ databases">
        <title>Key roles for freshwater Actinobacteria revealed by deep metagenomic sequencing.</title>
        <authorList>
            <person name="Ghai R."/>
            <person name="Mizuno C.M."/>
            <person name="Picazo A."/>
            <person name="Camacho A."/>
            <person name="Rodriguez-Valera F."/>
        </authorList>
    </citation>
    <scope>NUCLEOTIDE SEQUENCE</scope>
</reference>
<evidence type="ECO:0000259" key="1">
    <source>
        <dbReference type="Pfam" id="PF07969"/>
    </source>
</evidence>
<dbReference type="InterPro" id="IPR051781">
    <property type="entry name" value="Metallo-dep_Hydrolase"/>
</dbReference>
<dbReference type="Pfam" id="PF07969">
    <property type="entry name" value="Amidohydro_3"/>
    <property type="match status" value="1"/>
</dbReference>
<dbReference type="Gene3D" id="3.20.20.140">
    <property type="entry name" value="Metal-dependent hydrolases"/>
    <property type="match status" value="1"/>
</dbReference>
<dbReference type="SUPFAM" id="SSF51338">
    <property type="entry name" value="Composite domain of metallo-dependent hydrolases"/>
    <property type="match status" value="1"/>
</dbReference>
<dbReference type="NCBIfam" id="NF011990">
    <property type="entry name" value="PRK15446.2-6"/>
    <property type="match status" value="1"/>
</dbReference>
<dbReference type="AlphaFoldDB" id="A0A094QKW5"/>
<dbReference type="InterPro" id="IPR012696">
    <property type="entry name" value="PhnM"/>
</dbReference>
<evidence type="ECO:0000313" key="2">
    <source>
        <dbReference type="EMBL" id="KGA15101.1"/>
    </source>
</evidence>
<dbReference type="InterPro" id="IPR032466">
    <property type="entry name" value="Metal_Hydrolase"/>
</dbReference>
<dbReference type="GO" id="GO:0016810">
    <property type="term" value="F:hydrolase activity, acting on carbon-nitrogen (but not peptide) bonds"/>
    <property type="evidence" value="ECO:0007669"/>
    <property type="project" value="InterPro"/>
</dbReference>